<protein>
    <submittedName>
        <fullName evidence="1">Uncharacterized protein</fullName>
    </submittedName>
</protein>
<proteinExistence type="predicted"/>
<sequence length="80" mass="9800">MIWLWYMGAGIEEQTRLHRFGSYPLIDVRDNAVGEYETIFRKEERRGIKVNKLWRNKGHYWKRLNYQGTTRLASFCMEER</sequence>
<dbReference type="AlphaFoldDB" id="A0A8S9Q952"/>
<comment type="caution">
    <text evidence="1">The sequence shown here is derived from an EMBL/GenBank/DDBJ whole genome shotgun (WGS) entry which is preliminary data.</text>
</comment>
<name>A0A8S9Q952_BRACR</name>
<gene>
    <name evidence="1" type="ORF">F2Q69_00023031</name>
</gene>
<dbReference type="Proteomes" id="UP000712600">
    <property type="component" value="Unassembled WGS sequence"/>
</dbReference>
<reference evidence="1" key="1">
    <citation type="submission" date="2019-12" db="EMBL/GenBank/DDBJ databases">
        <title>Genome sequencing and annotation of Brassica cretica.</title>
        <authorList>
            <person name="Studholme D.J."/>
            <person name="Sarris P."/>
        </authorList>
    </citation>
    <scope>NUCLEOTIDE SEQUENCE</scope>
    <source>
        <strain evidence="1">PFS-109/04</strain>
        <tissue evidence="1">Leaf</tissue>
    </source>
</reference>
<evidence type="ECO:0000313" key="1">
    <source>
        <dbReference type="EMBL" id="KAF3536202.1"/>
    </source>
</evidence>
<dbReference type="EMBL" id="QGKX02001290">
    <property type="protein sequence ID" value="KAF3536202.1"/>
    <property type="molecule type" value="Genomic_DNA"/>
</dbReference>
<evidence type="ECO:0000313" key="2">
    <source>
        <dbReference type="Proteomes" id="UP000712600"/>
    </source>
</evidence>
<accession>A0A8S9Q952</accession>
<organism evidence="1 2">
    <name type="scientific">Brassica cretica</name>
    <name type="common">Mustard</name>
    <dbReference type="NCBI Taxonomy" id="69181"/>
    <lineage>
        <taxon>Eukaryota</taxon>
        <taxon>Viridiplantae</taxon>
        <taxon>Streptophyta</taxon>
        <taxon>Embryophyta</taxon>
        <taxon>Tracheophyta</taxon>
        <taxon>Spermatophyta</taxon>
        <taxon>Magnoliopsida</taxon>
        <taxon>eudicotyledons</taxon>
        <taxon>Gunneridae</taxon>
        <taxon>Pentapetalae</taxon>
        <taxon>rosids</taxon>
        <taxon>malvids</taxon>
        <taxon>Brassicales</taxon>
        <taxon>Brassicaceae</taxon>
        <taxon>Brassiceae</taxon>
        <taxon>Brassica</taxon>
    </lineage>
</organism>